<dbReference type="Proteomes" id="UP000826271">
    <property type="component" value="Unassembled WGS sequence"/>
</dbReference>
<keyword evidence="3" id="KW-0472">Membrane</keyword>
<dbReference type="PROSITE" id="PS51782">
    <property type="entry name" value="LYSM"/>
    <property type="match status" value="1"/>
</dbReference>
<reference evidence="5" key="1">
    <citation type="submission" date="2019-10" db="EMBL/GenBank/DDBJ databases">
        <authorList>
            <person name="Zhang R."/>
            <person name="Pan Y."/>
            <person name="Wang J."/>
            <person name="Ma R."/>
            <person name="Yu S."/>
        </authorList>
    </citation>
    <scope>NUCLEOTIDE SEQUENCE</scope>
    <source>
        <strain evidence="5">LA-IB0</strain>
        <tissue evidence="5">Leaf</tissue>
    </source>
</reference>
<keyword evidence="3" id="KW-0812">Transmembrane</keyword>
<dbReference type="SUPFAM" id="SSF54106">
    <property type="entry name" value="LysM domain"/>
    <property type="match status" value="1"/>
</dbReference>
<keyword evidence="3" id="KW-1133">Transmembrane helix</keyword>
<accession>A0AAV6XRK6</accession>
<dbReference type="Pfam" id="PF01476">
    <property type="entry name" value="LysM"/>
    <property type="match status" value="1"/>
</dbReference>
<evidence type="ECO:0000313" key="6">
    <source>
        <dbReference type="Proteomes" id="UP000826271"/>
    </source>
</evidence>
<proteinExistence type="predicted"/>
<evidence type="ECO:0000313" key="5">
    <source>
        <dbReference type="EMBL" id="KAG8385631.1"/>
    </source>
</evidence>
<dbReference type="GO" id="GO:0008061">
    <property type="term" value="F:chitin binding"/>
    <property type="evidence" value="ECO:0007669"/>
    <property type="project" value="UniProtKB-KW"/>
</dbReference>
<evidence type="ECO:0000259" key="4">
    <source>
        <dbReference type="PROSITE" id="PS51782"/>
    </source>
</evidence>
<sequence>MDYLSRVCMAEGQTSEQSVKNYNSDSRGRCSRSWWPSSSNDAVEDCGSYFGRNEEKTDKHNKMAKASSNKISTILNFAFMLSLLIIITIAESRSIFGIGIGVGTTGLSCESVVGVKSDDTCFGIANTNNLTITSFQAINPNLNCTALFVGQWLCTDGSFN</sequence>
<dbReference type="Gene3D" id="3.10.350.10">
    <property type="entry name" value="LysM domain"/>
    <property type="match status" value="1"/>
</dbReference>
<keyword evidence="1" id="KW-0147">Chitin-binding</keyword>
<dbReference type="SMART" id="SM00257">
    <property type="entry name" value="LysM"/>
    <property type="match status" value="1"/>
</dbReference>
<evidence type="ECO:0000256" key="1">
    <source>
        <dbReference type="ARBA" id="ARBA00022669"/>
    </source>
</evidence>
<dbReference type="InterPro" id="IPR052210">
    <property type="entry name" value="LysM1-like"/>
</dbReference>
<dbReference type="InterPro" id="IPR018392">
    <property type="entry name" value="LysM"/>
</dbReference>
<protein>
    <recommendedName>
        <fullName evidence="4">LysM domain-containing protein</fullName>
    </recommendedName>
</protein>
<dbReference type="EMBL" id="WHWC01000003">
    <property type="protein sequence ID" value="KAG8385631.1"/>
    <property type="molecule type" value="Genomic_DNA"/>
</dbReference>
<dbReference type="CDD" id="cd00118">
    <property type="entry name" value="LysM"/>
    <property type="match status" value="1"/>
</dbReference>
<evidence type="ECO:0000256" key="2">
    <source>
        <dbReference type="ARBA" id="ARBA00023026"/>
    </source>
</evidence>
<comment type="caution">
    <text evidence="5">The sequence shown here is derived from an EMBL/GenBank/DDBJ whole genome shotgun (WGS) entry which is preliminary data.</text>
</comment>
<feature type="domain" description="LysM" evidence="4">
    <location>
        <begin position="111"/>
        <end position="155"/>
    </location>
</feature>
<dbReference type="AlphaFoldDB" id="A0AAV6XRK6"/>
<organism evidence="5 6">
    <name type="scientific">Buddleja alternifolia</name>
    <dbReference type="NCBI Taxonomy" id="168488"/>
    <lineage>
        <taxon>Eukaryota</taxon>
        <taxon>Viridiplantae</taxon>
        <taxon>Streptophyta</taxon>
        <taxon>Embryophyta</taxon>
        <taxon>Tracheophyta</taxon>
        <taxon>Spermatophyta</taxon>
        <taxon>Magnoliopsida</taxon>
        <taxon>eudicotyledons</taxon>
        <taxon>Gunneridae</taxon>
        <taxon>Pentapetalae</taxon>
        <taxon>asterids</taxon>
        <taxon>lamiids</taxon>
        <taxon>Lamiales</taxon>
        <taxon>Scrophulariaceae</taxon>
        <taxon>Buddlejeae</taxon>
        <taxon>Buddleja</taxon>
    </lineage>
</organism>
<evidence type="ECO:0000256" key="3">
    <source>
        <dbReference type="SAM" id="Phobius"/>
    </source>
</evidence>
<dbReference type="InterPro" id="IPR036779">
    <property type="entry name" value="LysM_dom_sf"/>
</dbReference>
<dbReference type="PANTHER" id="PTHR34997">
    <property type="entry name" value="AM15"/>
    <property type="match status" value="1"/>
</dbReference>
<keyword evidence="2" id="KW-0843">Virulence</keyword>
<keyword evidence="6" id="KW-1185">Reference proteome</keyword>
<dbReference type="PANTHER" id="PTHR34997:SF1">
    <property type="entry name" value="PEPTIDOGLYCAN-BINDING LYSIN DOMAIN"/>
    <property type="match status" value="1"/>
</dbReference>
<name>A0AAV6XRK6_9LAMI</name>
<feature type="transmembrane region" description="Helical" evidence="3">
    <location>
        <begin position="71"/>
        <end position="90"/>
    </location>
</feature>
<gene>
    <name evidence="5" type="ORF">BUALT_Bualt03G0065200</name>
</gene>